<dbReference type="SFLD" id="SFLDF00044">
    <property type="entry name" value="enolase-phosphatase"/>
    <property type="match status" value="1"/>
</dbReference>
<dbReference type="Pfam" id="PF00702">
    <property type="entry name" value="Hydrolase"/>
    <property type="match status" value="1"/>
</dbReference>
<dbReference type="PRINTS" id="PR00413">
    <property type="entry name" value="HADHALOGNASE"/>
</dbReference>
<dbReference type="NCBIfam" id="TIGR01549">
    <property type="entry name" value="HAD-SF-IA-v1"/>
    <property type="match status" value="1"/>
</dbReference>
<dbReference type="NCBIfam" id="TIGR01509">
    <property type="entry name" value="HAD-SF-IA-v3"/>
    <property type="match status" value="1"/>
</dbReference>
<dbReference type="InterPro" id="IPR036412">
    <property type="entry name" value="HAD-like_sf"/>
</dbReference>
<evidence type="ECO:0000256" key="3">
    <source>
        <dbReference type="ARBA" id="ARBA00023167"/>
    </source>
</evidence>
<name>A0A0F9PNX5_9ZZZZ</name>
<dbReference type="SUPFAM" id="SSF56784">
    <property type="entry name" value="HAD-like"/>
    <property type="match status" value="1"/>
</dbReference>
<evidence type="ECO:0008006" key="5">
    <source>
        <dbReference type="Google" id="ProtNLM"/>
    </source>
</evidence>
<evidence type="ECO:0000313" key="4">
    <source>
        <dbReference type="EMBL" id="KKN33500.1"/>
    </source>
</evidence>
<evidence type="ECO:0000256" key="2">
    <source>
        <dbReference type="ARBA" id="ARBA00022801"/>
    </source>
</evidence>
<evidence type="ECO:0000256" key="1">
    <source>
        <dbReference type="ARBA" id="ARBA00022605"/>
    </source>
</evidence>
<dbReference type="SFLD" id="SFLDS00003">
    <property type="entry name" value="Haloacid_Dehalogenase"/>
    <property type="match status" value="1"/>
</dbReference>
<dbReference type="InterPro" id="IPR023943">
    <property type="entry name" value="Enolase-ppase_E1"/>
</dbReference>
<dbReference type="PANTHER" id="PTHR20371:SF1">
    <property type="entry name" value="ENOLASE-PHOSPHATASE E1"/>
    <property type="match status" value="1"/>
</dbReference>
<dbReference type="Gene3D" id="1.10.720.60">
    <property type="match status" value="1"/>
</dbReference>
<dbReference type="EMBL" id="LAZR01002173">
    <property type="protein sequence ID" value="KKN33500.1"/>
    <property type="molecule type" value="Genomic_DNA"/>
</dbReference>
<accession>A0A0F9PNX5</accession>
<dbReference type="GO" id="GO:0000287">
    <property type="term" value="F:magnesium ion binding"/>
    <property type="evidence" value="ECO:0007669"/>
    <property type="project" value="InterPro"/>
</dbReference>
<sequence>MIRVILTDIEGTTSSIAFVHDVLFPYAAEHLPAFIRDQQNNPDVKEQLALVAEETKTDPDDTEALIETLQGWIREDRKATALKALQGLIWEQGYQQGELKGHIYQDAATYLQNWHASGLRLYVYSSGSVKAQKLIFGFTTVGDFTPLFSGYFDTRMGGKKEPEAYRNILSELGVEAGAVLFLSDVEAELEAAEAAGMETAWLIRDGDLPKTRHFVARNFADVDSLLQRQ</sequence>
<dbReference type="GO" id="GO:0019509">
    <property type="term" value="P:L-methionine salvage from methylthioadenosine"/>
    <property type="evidence" value="ECO:0007669"/>
    <property type="project" value="InterPro"/>
</dbReference>
<comment type="caution">
    <text evidence="4">The sequence shown here is derived from an EMBL/GenBank/DDBJ whole genome shotgun (WGS) entry which is preliminary data.</text>
</comment>
<dbReference type="SFLD" id="SFLDG01129">
    <property type="entry name" value="C1.5:_HAD__Beta-PGM__Phosphata"/>
    <property type="match status" value="1"/>
</dbReference>
<dbReference type="SFLD" id="SFLDG01133">
    <property type="entry name" value="C1.5.4:_Enolase-phosphatase_Li"/>
    <property type="match status" value="1"/>
</dbReference>
<dbReference type="CDD" id="cd01629">
    <property type="entry name" value="HAD_EP"/>
    <property type="match status" value="1"/>
</dbReference>
<keyword evidence="3" id="KW-0486">Methionine biosynthesis</keyword>
<dbReference type="GO" id="GO:0043874">
    <property type="term" value="F:acireductone synthase activity"/>
    <property type="evidence" value="ECO:0007669"/>
    <property type="project" value="InterPro"/>
</dbReference>
<organism evidence="4">
    <name type="scientific">marine sediment metagenome</name>
    <dbReference type="NCBI Taxonomy" id="412755"/>
    <lineage>
        <taxon>unclassified sequences</taxon>
        <taxon>metagenomes</taxon>
        <taxon>ecological metagenomes</taxon>
    </lineage>
</organism>
<gene>
    <name evidence="4" type="ORF">LCGC14_0803140</name>
</gene>
<protein>
    <recommendedName>
        <fullName evidence="5">Acireductone synthase</fullName>
    </recommendedName>
</protein>
<dbReference type="InterPro" id="IPR023214">
    <property type="entry name" value="HAD_sf"/>
</dbReference>
<dbReference type="AlphaFoldDB" id="A0A0F9PNX5"/>
<dbReference type="InterPro" id="IPR006439">
    <property type="entry name" value="HAD-SF_hydro_IA"/>
</dbReference>
<dbReference type="Gene3D" id="3.40.50.1000">
    <property type="entry name" value="HAD superfamily/HAD-like"/>
    <property type="match status" value="1"/>
</dbReference>
<dbReference type="HAMAP" id="MF_01681">
    <property type="entry name" value="Salvage_MtnC"/>
    <property type="match status" value="1"/>
</dbReference>
<keyword evidence="2" id="KW-0378">Hydrolase</keyword>
<dbReference type="NCBIfam" id="TIGR01691">
    <property type="entry name" value="enolase-ppase"/>
    <property type="match status" value="1"/>
</dbReference>
<proteinExistence type="inferred from homology"/>
<keyword evidence="1" id="KW-0028">Amino-acid biosynthesis</keyword>
<reference evidence="4" key="1">
    <citation type="journal article" date="2015" name="Nature">
        <title>Complex archaea that bridge the gap between prokaryotes and eukaryotes.</title>
        <authorList>
            <person name="Spang A."/>
            <person name="Saw J.H."/>
            <person name="Jorgensen S.L."/>
            <person name="Zaremba-Niedzwiedzka K."/>
            <person name="Martijn J."/>
            <person name="Lind A.E."/>
            <person name="van Eijk R."/>
            <person name="Schleper C."/>
            <person name="Guy L."/>
            <person name="Ettema T.J."/>
        </authorList>
    </citation>
    <scope>NUCLEOTIDE SEQUENCE</scope>
</reference>
<dbReference type="PANTHER" id="PTHR20371">
    <property type="entry name" value="ENOLASE-PHOSPHATASE E1"/>
    <property type="match status" value="1"/>
</dbReference>